<sequence length="304" mass="34169">MVDRTLYPRKIRVLGTKDDEADEITIMQFNVLADGLCDLRQDKGNFVLAPRDCLPWTYRRNLILDEISRYAPDIICLEELDHFDWMQTQLDATGYSGHFAAKLESPCFECSDRPDGCAIFIKRAKGLQIKHMCTIRFHDDRGAPTNQLALIARISQDGLPLLIVACTHLKSTKSKAGEAIRLAQVQQLHKHVVDHGGADDPMVICGDFNAIPSDNDEYDALAIPAMLDFGWISSYAEAVSAPVYTTWKTRSRGETKHVIDYIFHNHKLKLLRVVDAPTDVDSSGLPSRRYPSDHIALVATFQIT</sequence>
<evidence type="ECO:0000259" key="3">
    <source>
        <dbReference type="Pfam" id="PF03372"/>
    </source>
</evidence>
<evidence type="ECO:0000256" key="2">
    <source>
        <dbReference type="ARBA" id="ARBA00022801"/>
    </source>
</evidence>
<dbReference type="STRING" id="157072.A0A024U250"/>
<dbReference type="PANTHER" id="PTHR12121:SF45">
    <property type="entry name" value="NOCTURNIN"/>
    <property type="match status" value="1"/>
</dbReference>
<protein>
    <recommendedName>
        <fullName evidence="3">Endonuclease/exonuclease/phosphatase domain-containing protein</fullName>
    </recommendedName>
</protein>
<dbReference type="Gene3D" id="3.60.10.10">
    <property type="entry name" value="Endonuclease/exonuclease/phosphatase"/>
    <property type="match status" value="1"/>
</dbReference>
<dbReference type="InterPro" id="IPR036691">
    <property type="entry name" value="Endo/exonu/phosph_ase_sf"/>
</dbReference>
<gene>
    <name evidence="4" type="ORF">H310_07110</name>
</gene>
<dbReference type="GO" id="GO:0006139">
    <property type="term" value="P:nucleobase-containing compound metabolic process"/>
    <property type="evidence" value="ECO:0007669"/>
    <property type="project" value="UniProtKB-ARBA"/>
</dbReference>
<comment type="similarity">
    <text evidence="1">Belongs to the CCR4/nocturin family.</text>
</comment>
<proteinExistence type="inferred from homology"/>
<reference evidence="4" key="1">
    <citation type="submission" date="2013-12" db="EMBL/GenBank/DDBJ databases">
        <title>The Genome Sequence of Aphanomyces invadans NJM9701.</title>
        <authorList>
            <consortium name="The Broad Institute Genomics Platform"/>
            <person name="Russ C."/>
            <person name="Tyler B."/>
            <person name="van West P."/>
            <person name="Dieguez-Uribeondo J."/>
            <person name="Young S.K."/>
            <person name="Zeng Q."/>
            <person name="Gargeya S."/>
            <person name="Fitzgerald M."/>
            <person name="Abouelleil A."/>
            <person name="Alvarado L."/>
            <person name="Chapman S.B."/>
            <person name="Gainer-Dewar J."/>
            <person name="Goldberg J."/>
            <person name="Griggs A."/>
            <person name="Gujja S."/>
            <person name="Hansen M."/>
            <person name="Howarth C."/>
            <person name="Imamovic A."/>
            <person name="Ireland A."/>
            <person name="Larimer J."/>
            <person name="McCowan C."/>
            <person name="Murphy C."/>
            <person name="Pearson M."/>
            <person name="Poon T.W."/>
            <person name="Priest M."/>
            <person name="Roberts A."/>
            <person name="Saif S."/>
            <person name="Shea T."/>
            <person name="Sykes S."/>
            <person name="Wortman J."/>
            <person name="Nusbaum C."/>
            <person name="Birren B."/>
        </authorList>
    </citation>
    <scope>NUCLEOTIDE SEQUENCE [LARGE SCALE GENOMIC DNA]</scope>
    <source>
        <strain evidence="4">NJM9701</strain>
    </source>
</reference>
<feature type="domain" description="Endonuclease/exonuclease/phosphatase" evidence="3">
    <location>
        <begin position="27"/>
        <end position="294"/>
    </location>
</feature>
<dbReference type="PANTHER" id="PTHR12121">
    <property type="entry name" value="CARBON CATABOLITE REPRESSOR PROTEIN 4"/>
    <property type="match status" value="1"/>
</dbReference>
<dbReference type="RefSeq" id="XP_008870631.1">
    <property type="nucleotide sequence ID" value="XM_008872409.1"/>
</dbReference>
<evidence type="ECO:0000256" key="1">
    <source>
        <dbReference type="ARBA" id="ARBA00010774"/>
    </source>
</evidence>
<dbReference type="eggNOG" id="KOG0620">
    <property type="taxonomic scope" value="Eukaryota"/>
</dbReference>
<accession>A0A024U250</accession>
<dbReference type="EMBL" id="KI913964">
    <property type="protein sequence ID" value="ETW00496.1"/>
    <property type="molecule type" value="Genomic_DNA"/>
</dbReference>
<evidence type="ECO:0000313" key="4">
    <source>
        <dbReference type="EMBL" id="ETW00496.1"/>
    </source>
</evidence>
<keyword evidence="2" id="KW-0378">Hydrolase</keyword>
<name>A0A024U250_9STRA</name>
<dbReference type="VEuPathDB" id="FungiDB:H310_07110"/>
<dbReference type="GO" id="GO:0000175">
    <property type="term" value="F:3'-5'-RNA exonuclease activity"/>
    <property type="evidence" value="ECO:0007669"/>
    <property type="project" value="TreeGrafter"/>
</dbReference>
<dbReference type="Pfam" id="PF03372">
    <property type="entry name" value="Exo_endo_phos"/>
    <property type="match status" value="1"/>
</dbReference>
<dbReference type="InterPro" id="IPR050410">
    <property type="entry name" value="CCR4/nocturin_mRNA_transcr"/>
</dbReference>
<organism evidence="4">
    <name type="scientific">Aphanomyces invadans</name>
    <dbReference type="NCBI Taxonomy" id="157072"/>
    <lineage>
        <taxon>Eukaryota</taxon>
        <taxon>Sar</taxon>
        <taxon>Stramenopiles</taxon>
        <taxon>Oomycota</taxon>
        <taxon>Saprolegniomycetes</taxon>
        <taxon>Saprolegniales</taxon>
        <taxon>Verrucalvaceae</taxon>
        <taxon>Aphanomyces</taxon>
    </lineage>
</organism>
<dbReference type="InterPro" id="IPR005135">
    <property type="entry name" value="Endo/exonuclease/phosphatase"/>
</dbReference>
<dbReference type="AlphaFoldDB" id="A0A024U250"/>
<dbReference type="GeneID" id="20084160"/>
<dbReference type="OrthoDB" id="428734at2759"/>
<dbReference type="SUPFAM" id="SSF56219">
    <property type="entry name" value="DNase I-like"/>
    <property type="match status" value="1"/>
</dbReference>